<organism evidence="11 12">
    <name type="scientific">Dermacoccus nishinomiyaensis</name>
    <dbReference type="NCBI Taxonomy" id="1274"/>
    <lineage>
        <taxon>Bacteria</taxon>
        <taxon>Bacillati</taxon>
        <taxon>Actinomycetota</taxon>
        <taxon>Actinomycetes</taxon>
        <taxon>Micrococcales</taxon>
        <taxon>Dermacoccaceae</taxon>
        <taxon>Dermacoccus</taxon>
    </lineage>
</organism>
<dbReference type="GeneID" id="41840025"/>
<dbReference type="InterPro" id="IPR013786">
    <property type="entry name" value="AcylCoA_DH/ox_N"/>
</dbReference>
<accession>A0A075JDE5</accession>
<dbReference type="eggNOG" id="COG1960">
    <property type="taxonomic scope" value="Bacteria"/>
</dbReference>
<dbReference type="SUPFAM" id="SSF47203">
    <property type="entry name" value="Acyl-CoA dehydrogenase C-terminal domain-like"/>
    <property type="match status" value="1"/>
</dbReference>
<name>A0A075JDE5_9MICO</name>
<dbReference type="Pfam" id="PF02771">
    <property type="entry name" value="Acyl-CoA_dh_N"/>
    <property type="match status" value="1"/>
</dbReference>
<evidence type="ECO:0000259" key="9">
    <source>
        <dbReference type="Pfam" id="PF02770"/>
    </source>
</evidence>
<dbReference type="InterPro" id="IPR036250">
    <property type="entry name" value="AcylCo_DH-like_C"/>
</dbReference>
<dbReference type="Pfam" id="PF00441">
    <property type="entry name" value="Acyl-CoA_dh_1"/>
    <property type="match status" value="1"/>
</dbReference>
<dbReference type="InterPro" id="IPR006091">
    <property type="entry name" value="Acyl-CoA_Oxase/DH_mid-dom"/>
</dbReference>
<dbReference type="InterPro" id="IPR046373">
    <property type="entry name" value="Acyl-CoA_Oxase/DH_mid-dom_sf"/>
</dbReference>
<evidence type="ECO:0000256" key="4">
    <source>
        <dbReference type="ARBA" id="ARBA00022630"/>
    </source>
</evidence>
<dbReference type="GO" id="GO:0033539">
    <property type="term" value="P:fatty acid beta-oxidation using acyl-CoA dehydrogenase"/>
    <property type="evidence" value="ECO:0007669"/>
    <property type="project" value="TreeGrafter"/>
</dbReference>
<gene>
    <name evidence="11" type="ORF">HX89_02065</name>
</gene>
<dbReference type="PANTHER" id="PTHR48083">
    <property type="entry name" value="MEDIUM-CHAIN SPECIFIC ACYL-COA DEHYDROGENASE, MITOCHONDRIAL-RELATED"/>
    <property type="match status" value="1"/>
</dbReference>
<dbReference type="InterPro" id="IPR009100">
    <property type="entry name" value="AcylCoA_DH/oxidase_NM_dom_sf"/>
</dbReference>
<reference evidence="11 12" key="1">
    <citation type="submission" date="2014-07" db="EMBL/GenBank/DDBJ databases">
        <title>Genome Sequencing of Dermacoccus nishinomiyaensis.</title>
        <authorList>
            <person name="Hong K.W."/>
            <person name="Chan K.G."/>
        </authorList>
    </citation>
    <scope>NUCLEOTIDE SEQUENCE [LARGE SCALE GENOMIC DNA]</scope>
    <source>
        <strain evidence="11 12">M25</strain>
    </source>
</reference>
<evidence type="ECO:0000256" key="7">
    <source>
        <dbReference type="RuleBase" id="RU362125"/>
    </source>
</evidence>
<evidence type="ECO:0000256" key="5">
    <source>
        <dbReference type="ARBA" id="ARBA00022827"/>
    </source>
</evidence>
<dbReference type="Pfam" id="PF02770">
    <property type="entry name" value="Acyl-CoA_dh_M"/>
    <property type="match status" value="1"/>
</dbReference>
<dbReference type="InterPro" id="IPR050741">
    <property type="entry name" value="Acyl-CoA_dehydrogenase"/>
</dbReference>
<dbReference type="Proteomes" id="UP000027986">
    <property type="component" value="Chromosome"/>
</dbReference>
<dbReference type="RefSeq" id="WP_038566652.1">
    <property type="nucleotide sequence ID" value="NZ_CP008889.1"/>
</dbReference>
<evidence type="ECO:0000259" key="8">
    <source>
        <dbReference type="Pfam" id="PF00441"/>
    </source>
</evidence>
<dbReference type="PANTHER" id="PTHR48083:SF13">
    <property type="entry name" value="ACYL-COA DEHYDROGENASE FAMILY MEMBER 11"/>
    <property type="match status" value="1"/>
</dbReference>
<keyword evidence="5 7" id="KW-0274">FAD</keyword>
<dbReference type="HOGENOM" id="CLU_018204_1_2_11"/>
<dbReference type="GO" id="GO:0005737">
    <property type="term" value="C:cytoplasm"/>
    <property type="evidence" value="ECO:0007669"/>
    <property type="project" value="TreeGrafter"/>
</dbReference>
<dbReference type="AlphaFoldDB" id="A0A075JDE5"/>
<feature type="domain" description="Acyl-CoA dehydrogenase/oxidase C-terminal" evidence="8">
    <location>
        <begin position="265"/>
        <end position="411"/>
    </location>
</feature>
<dbReference type="FunFam" id="2.40.110.10:FF:000002">
    <property type="entry name" value="Acyl-CoA dehydrogenase fadE12"/>
    <property type="match status" value="1"/>
</dbReference>
<evidence type="ECO:0000313" key="11">
    <source>
        <dbReference type="EMBL" id="AIF39964.1"/>
    </source>
</evidence>
<dbReference type="Gene3D" id="2.40.110.10">
    <property type="entry name" value="Butyryl-CoA Dehydrogenase, subunit A, domain 2"/>
    <property type="match status" value="1"/>
</dbReference>
<dbReference type="KEGG" id="dni:HX89_02065"/>
<dbReference type="Gene3D" id="1.20.140.10">
    <property type="entry name" value="Butyryl-CoA Dehydrogenase, subunit A, domain 3"/>
    <property type="match status" value="1"/>
</dbReference>
<dbReference type="OrthoDB" id="2769798at2"/>
<comment type="cofactor">
    <cofactor evidence="1 7">
        <name>FAD</name>
        <dbReference type="ChEBI" id="CHEBI:57692"/>
    </cofactor>
</comment>
<feature type="domain" description="Acyl-CoA oxidase/dehydrogenase middle" evidence="9">
    <location>
        <begin position="149"/>
        <end position="250"/>
    </location>
</feature>
<feature type="domain" description="Acyl-CoA dehydrogenase/oxidase N-terminal" evidence="10">
    <location>
        <begin position="12"/>
        <end position="145"/>
    </location>
</feature>
<comment type="subunit">
    <text evidence="3">Homodimer.</text>
</comment>
<evidence type="ECO:0000256" key="2">
    <source>
        <dbReference type="ARBA" id="ARBA00009347"/>
    </source>
</evidence>
<dbReference type="GO" id="GO:0050660">
    <property type="term" value="F:flavin adenine dinucleotide binding"/>
    <property type="evidence" value="ECO:0007669"/>
    <property type="project" value="InterPro"/>
</dbReference>
<evidence type="ECO:0000256" key="1">
    <source>
        <dbReference type="ARBA" id="ARBA00001974"/>
    </source>
</evidence>
<keyword evidence="12" id="KW-1185">Reference proteome</keyword>
<protein>
    <submittedName>
        <fullName evidence="11">Acyl-CoA dehydrogenase</fullName>
    </submittedName>
</protein>
<sequence length="425" mass="45736">MDLTVSPRAAEIAADVDTFVRERIEPAEAEITRDYASMRARGENSFVVHPKIDELKAQAREAGLWNLFLPAGEHGDEWAARFGTRGGKGFSNVDYAAIAEKTGRTALAPLIFNCNAPDTGNMEVLLKYGTREQQEEWLVPLLEGKIRSAFLMTEPAVASSDATNMAARAEVDGDEIVINGRKWWSSGAAHPDCKVFVFMGLTDPDAPRHAQHSMVLVPADAPGVTIERALPVMGQLDEPLGHCEVSLENVRVPASNVLSGPGQAFAIAQGRLGPGRIHHCMRLIGLAEMALERACRRGTERVAFGKPLVQLGGNRERIAKARIDIDMARLLVQNAAAKLDAYGTEGARVDVSAIKAVVPQIACDVIDFAIQMHGGGGMSDDFPLTSAYATARSLRLADGPDEVHLGMVARAELKPYLAAVKGEAK</sequence>
<dbReference type="GO" id="GO:0003995">
    <property type="term" value="F:acyl-CoA dehydrogenase activity"/>
    <property type="evidence" value="ECO:0007669"/>
    <property type="project" value="TreeGrafter"/>
</dbReference>
<comment type="similarity">
    <text evidence="2 7">Belongs to the acyl-CoA dehydrogenase family.</text>
</comment>
<evidence type="ECO:0000313" key="12">
    <source>
        <dbReference type="Proteomes" id="UP000027986"/>
    </source>
</evidence>
<dbReference type="InterPro" id="IPR037069">
    <property type="entry name" value="AcylCoA_DH/ox_N_sf"/>
</dbReference>
<dbReference type="Gene3D" id="1.10.540.10">
    <property type="entry name" value="Acyl-CoA dehydrogenase/oxidase, N-terminal domain"/>
    <property type="match status" value="1"/>
</dbReference>
<keyword evidence="6 7" id="KW-0560">Oxidoreductase</keyword>
<proteinExistence type="inferred from homology"/>
<evidence type="ECO:0000259" key="10">
    <source>
        <dbReference type="Pfam" id="PF02771"/>
    </source>
</evidence>
<dbReference type="SUPFAM" id="SSF56645">
    <property type="entry name" value="Acyl-CoA dehydrogenase NM domain-like"/>
    <property type="match status" value="1"/>
</dbReference>
<evidence type="ECO:0000256" key="6">
    <source>
        <dbReference type="ARBA" id="ARBA00023002"/>
    </source>
</evidence>
<dbReference type="EMBL" id="CP008889">
    <property type="protein sequence ID" value="AIF39964.1"/>
    <property type="molecule type" value="Genomic_DNA"/>
</dbReference>
<evidence type="ECO:0000256" key="3">
    <source>
        <dbReference type="ARBA" id="ARBA00011738"/>
    </source>
</evidence>
<keyword evidence="4 7" id="KW-0285">Flavoprotein</keyword>
<dbReference type="InterPro" id="IPR009075">
    <property type="entry name" value="AcylCo_DH/oxidase_C"/>
</dbReference>